<dbReference type="RefSeq" id="WP_110129638.1">
    <property type="nucleotide sequence ID" value="NZ_QHJQ01000001.1"/>
</dbReference>
<dbReference type="Proteomes" id="UP000247099">
    <property type="component" value="Unassembled WGS sequence"/>
</dbReference>
<dbReference type="PANTHER" id="PTHR42966:SF2">
    <property type="entry name" value="PSEUDAMINIC ACID SYNTHASE"/>
    <property type="match status" value="1"/>
</dbReference>
<dbReference type="EMBL" id="QHJQ01000001">
    <property type="protein sequence ID" value="PXA05559.1"/>
    <property type="molecule type" value="Genomic_DNA"/>
</dbReference>
<proteinExistence type="predicted"/>
<protein>
    <submittedName>
        <fullName evidence="2">Pseudaminic acid synthase</fullName>
    </submittedName>
</protein>
<dbReference type="SUPFAM" id="SSF51269">
    <property type="entry name" value="AFP III-like domain"/>
    <property type="match status" value="1"/>
</dbReference>
<dbReference type="InterPro" id="IPR036732">
    <property type="entry name" value="AFP_Neu5c_C_sf"/>
</dbReference>
<gene>
    <name evidence="2" type="primary">pseI</name>
    <name evidence="2" type="ORF">DDZ13_01415</name>
</gene>
<dbReference type="OrthoDB" id="9814210at2"/>
<reference evidence="2 3" key="1">
    <citation type="submission" date="2018-05" db="EMBL/GenBank/DDBJ databases">
        <title>Coraliomargarita sinensis sp. nov., isolated from a marine solar saltern.</title>
        <authorList>
            <person name="Zhou L.Y."/>
        </authorList>
    </citation>
    <scope>NUCLEOTIDE SEQUENCE [LARGE SCALE GENOMIC DNA]</scope>
    <source>
        <strain evidence="2 3">WN38</strain>
    </source>
</reference>
<dbReference type="CDD" id="cd11615">
    <property type="entry name" value="SAF_NeuB_like"/>
    <property type="match status" value="1"/>
</dbReference>
<dbReference type="InParanoid" id="A0A317ZNX3"/>
<organism evidence="2 3">
    <name type="scientific">Coraliomargarita sinensis</name>
    <dbReference type="NCBI Taxonomy" id="2174842"/>
    <lineage>
        <taxon>Bacteria</taxon>
        <taxon>Pseudomonadati</taxon>
        <taxon>Verrucomicrobiota</taxon>
        <taxon>Opitutia</taxon>
        <taxon>Puniceicoccales</taxon>
        <taxon>Coraliomargaritaceae</taxon>
        <taxon>Coraliomargarita</taxon>
    </lineage>
</organism>
<dbReference type="PANTHER" id="PTHR42966">
    <property type="entry name" value="N-ACETYLNEURAMINATE SYNTHASE"/>
    <property type="match status" value="1"/>
</dbReference>
<dbReference type="InterPro" id="IPR020030">
    <property type="entry name" value="Pseudaminic_synth_PseI"/>
</dbReference>
<dbReference type="PROSITE" id="PS50844">
    <property type="entry name" value="AFP_LIKE"/>
    <property type="match status" value="1"/>
</dbReference>
<sequence>MKPFAINDRLIGPGQPAYIIAELSANHHQNVNEAIQLIRLAKESGADAVKIQTYTADTMTIDCGNEHFQIGAGTIWEGKSLYELYGEAYTPWEWTPRLIEAAEKIGITLFSTPFDESALNYLELLEMPAHKVASFELVDLPLIAKIAACGKPVILSTGMGTLEEIEDAVRTLRENGCEQFALLKCTSAYPAPMDEANLSRIPDMINRFGVPVGLSDHTMGGLTPAIAVTLGACIIEKHFTRSRKVPGPDSAFSMEPAEFSEMVQQVRAAEAALGSANYELTAKEESSRVFRRSLFVVEEMKAGEAFTERNTRVIRPGFGLAPKHLESILDSTAASDIKRGTPLTWELVQRVT</sequence>
<keyword evidence="3" id="KW-1185">Reference proteome</keyword>
<dbReference type="Pfam" id="PF03102">
    <property type="entry name" value="NeuB"/>
    <property type="match status" value="1"/>
</dbReference>
<evidence type="ECO:0000313" key="2">
    <source>
        <dbReference type="EMBL" id="PXA05559.1"/>
    </source>
</evidence>
<dbReference type="InterPro" id="IPR006190">
    <property type="entry name" value="SAF_AFP_Neu5Ac"/>
</dbReference>
<dbReference type="InterPro" id="IPR057736">
    <property type="entry name" value="SAF_PseI/NeuA/NeuB"/>
</dbReference>
<evidence type="ECO:0000313" key="3">
    <source>
        <dbReference type="Proteomes" id="UP000247099"/>
    </source>
</evidence>
<dbReference type="InterPro" id="IPR013974">
    <property type="entry name" value="SAF"/>
</dbReference>
<feature type="domain" description="AFP-like" evidence="1">
    <location>
        <begin position="293"/>
        <end position="351"/>
    </location>
</feature>
<accession>A0A317ZNX3</accession>
<dbReference type="NCBIfam" id="TIGR03586">
    <property type="entry name" value="PseI"/>
    <property type="match status" value="1"/>
</dbReference>
<dbReference type="SMART" id="SM00858">
    <property type="entry name" value="SAF"/>
    <property type="match status" value="1"/>
</dbReference>
<dbReference type="SUPFAM" id="SSF51569">
    <property type="entry name" value="Aldolase"/>
    <property type="match status" value="1"/>
</dbReference>
<dbReference type="AlphaFoldDB" id="A0A317ZNX3"/>
<dbReference type="GO" id="GO:0047444">
    <property type="term" value="F:N-acylneuraminate-9-phosphate synthase activity"/>
    <property type="evidence" value="ECO:0007669"/>
    <property type="project" value="TreeGrafter"/>
</dbReference>
<dbReference type="Gene3D" id="3.90.1210.10">
    <property type="entry name" value="Antifreeze-like/N-acetylneuraminic acid synthase C-terminal domain"/>
    <property type="match status" value="1"/>
</dbReference>
<dbReference type="Gene3D" id="3.20.20.70">
    <property type="entry name" value="Aldolase class I"/>
    <property type="match status" value="1"/>
</dbReference>
<dbReference type="Pfam" id="PF08666">
    <property type="entry name" value="SAF"/>
    <property type="match status" value="1"/>
</dbReference>
<comment type="caution">
    <text evidence="2">The sequence shown here is derived from an EMBL/GenBank/DDBJ whole genome shotgun (WGS) entry which is preliminary data.</text>
</comment>
<dbReference type="InterPro" id="IPR051690">
    <property type="entry name" value="PseI-like"/>
</dbReference>
<dbReference type="InterPro" id="IPR013785">
    <property type="entry name" value="Aldolase_TIM"/>
</dbReference>
<dbReference type="GO" id="GO:0016051">
    <property type="term" value="P:carbohydrate biosynthetic process"/>
    <property type="evidence" value="ECO:0007669"/>
    <property type="project" value="InterPro"/>
</dbReference>
<dbReference type="InterPro" id="IPR013132">
    <property type="entry name" value="PseI/NeuA/B-like_N"/>
</dbReference>
<name>A0A317ZNX3_9BACT</name>
<evidence type="ECO:0000259" key="1">
    <source>
        <dbReference type="PROSITE" id="PS50844"/>
    </source>
</evidence>